<feature type="transmembrane region" description="Helical" evidence="1">
    <location>
        <begin position="270"/>
        <end position="292"/>
    </location>
</feature>
<proteinExistence type="predicted"/>
<keyword evidence="1" id="KW-1133">Transmembrane helix</keyword>
<feature type="transmembrane region" description="Helical" evidence="1">
    <location>
        <begin position="183"/>
        <end position="202"/>
    </location>
</feature>
<organism evidence="5">
    <name type="scientific">freshwater metagenome</name>
    <dbReference type="NCBI Taxonomy" id="449393"/>
    <lineage>
        <taxon>unclassified sequences</taxon>
        <taxon>metagenomes</taxon>
        <taxon>ecological metagenomes</taxon>
    </lineage>
</organism>
<dbReference type="InterPro" id="IPR052163">
    <property type="entry name" value="DGC-Regulatory_Protein"/>
</dbReference>
<dbReference type="InterPro" id="IPR029787">
    <property type="entry name" value="Nucleotide_cyclase"/>
</dbReference>
<evidence type="ECO:0000259" key="2">
    <source>
        <dbReference type="PROSITE" id="PS50887"/>
    </source>
</evidence>
<dbReference type="NCBIfam" id="TIGR00254">
    <property type="entry name" value="GGDEF"/>
    <property type="match status" value="1"/>
</dbReference>
<dbReference type="EMBL" id="CAEZZY010000114">
    <property type="protein sequence ID" value="CAB4783925.1"/>
    <property type="molecule type" value="Genomic_DNA"/>
</dbReference>
<dbReference type="InterPro" id="IPR043128">
    <property type="entry name" value="Rev_trsase/Diguanyl_cyclase"/>
</dbReference>
<sequence length="455" mass="49639">MIIHRAAKWLPGSLLVLHILLRIFFPDPTIAKDLLLYNAIVLVAVIGLFQAPLHNDPLSVAFLTLATASWGIGSTTSSLSEFFNFSGHEQLVSNIAYSLFYPFAFIAIPRAIGRGKKLKAIELLDSSIFGLGLSSIIAALILAKLVGDSSLGYFFSILFAVCDIALIVIVLASAALSKFSFRLALITAGIIAFTLTDFYYLQCQIKGVYQFGQFSDEGWLLGLVLLSLSLWYLPSELKSQGKIHPALIAISIFISPTLLSAIALRPEYFPTYVVIPTIATLLLAFIRMTLVIRQANNLGEEKILARTDELTGLPNRRRLIAELTAFTEIDGALLLLDLDGFKPVNDRYGHEMGDRILRQVAQRFSRSLPSGAILARLGGDEFGVIATGSDEATLELVNALKATLSYPFIIDGKSISINVSIGHVRNDGNGDLLQRADLAMYEAKRASAEARAYLP</sequence>
<dbReference type="Pfam" id="PF00990">
    <property type="entry name" value="GGDEF"/>
    <property type="match status" value="1"/>
</dbReference>
<gene>
    <name evidence="3" type="ORF">UFOPK2928_00969</name>
    <name evidence="4" type="ORF">UFOPK3786_00241</name>
    <name evidence="5" type="ORF">UFOPK4010_00902</name>
</gene>
<dbReference type="PANTHER" id="PTHR46663:SF2">
    <property type="entry name" value="GGDEF DOMAIN-CONTAINING PROTEIN"/>
    <property type="match status" value="1"/>
</dbReference>
<dbReference type="PROSITE" id="PS50887">
    <property type="entry name" value="GGDEF"/>
    <property type="match status" value="1"/>
</dbReference>
<evidence type="ECO:0000313" key="5">
    <source>
        <dbReference type="EMBL" id="CAB4996136.1"/>
    </source>
</evidence>
<keyword evidence="1" id="KW-0472">Membrane</keyword>
<accession>A0A6J7NSS0</accession>
<feature type="domain" description="GGDEF" evidence="2">
    <location>
        <begin position="329"/>
        <end position="455"/>
    </location>
</feature>
<feature type="transmembrane region" description="Helical" evidence="1">
    <location>
        <begin position="128"/>
        <end position="147"/>
    </location>
</feature>
<evidence type="ECO:0000313" key="4">
    <source>
        <dbReference type="EMBL" id="CAB4944218.1"/>
    </source>
</evidence>
<reference evidence="5" key="1">
    <citation type="submission" date="2020-05" db="EMBL/GenBank/DDBJ databases">
        <authorList>
            <person name="Chiriac C."/>
            <person name="Salcher M."/>
            <person name="Ghai R."/>
            <person name="Kavagutti S V."/>
        </authorList>
    </citation>
    <scope>NUCLEOTIDE SEQUENCE</scope>
</reference>
<dbReference type="CDD" id="cd01949">
    <property type="entry name" value="GGDEF"/>
    <property type="match status" value="1"/>
</dbReference>
<keyword evidence="1" id="KW-0812">Transmembrane</keyword>
<dbReference type="EMBL" id="CAFBOU010000079">
    <property type="protein sequence ID" value="CAB4996136.1"/>
    <property type="molecule type" value="Genomic_DNA"/>
</dbReference>
<name>A0A6J7NSS0_9ZZZZ</name>
<dbReference type="EMBL" id="CAFBNK010000025">
    <property type="protein sequence ID" value="CAB4944218.1"/>
    <property type="molecule type" value="Genomic_DNA"/>
</dbReference>
<dbReference type="InterPro" id="IPR000160">
    <property type="entry name" value="GGDEF_dom"/>
</dbReference>
<dbReference type="SMART" id="SM00267">
    <property type="entry name" value="GGDEF"/>
    <property type="match status" value="1"/>
</dbReference>
<protein>
    <submittedName>
        <fullName evidence="5">Unannotated protein</fullName>
    </submittedName>
</protein>
<feature type="transmembrane region" description="Helical" evidence="1">
    <location>
        <begin position="91"/>
        <end position="108"/>
    </location>
</feature>
<dbReference type="PANTHER" id="PTHR46663">
    <property type="entry name" value="DIGUANYLATE CYCLASE DGCT-RELATED"/>
    <property type="match status" value="1"/>
</dbReference>
<feature type="transmembrane region" description="Helical" evidence="1">
    <location>
        <begin position="153"/>
        <end position="176"/>
    </location>
</feature>
<dbReference type="AlphaFoldDB" id="A0A6J7NSS0"/>
<dbReference type="SUPFAM" id="SSF55073">
    <property type="entry name" value="Nucleotide cyclase"/>
    <property type="match status" value="1"/>
</dbReference>
<evidence type="ECO:0000256" key="1">
    <source>
        <dbReference type="SAM" id="Phobius"/>
    </source>
</evidence>
<dbReference type="Gene3D" id="3.30.70.270">
    <property type="match status" value="1"/>
</dbReference>
<feature type="transmembrane region" description="Helical" evidence="1">
    <location>
        <begin position="36"/>
        <end position="53"/>
    </location>
</feature>
<feature type="transmembrane region" description="Helical" evidence="1">
    <location>
        <begin position="246"/>
        <end position="264"/>
    </location>
</feature>
<evidence type="ECO:0000313" key="3">
    <source>
        <dbReference type="EMBL" id="CAB4783925.1"/>
    </source>
</evidence>
<feature type="transmembrane region" description="Helical" evidence="1">
    <location>
        <begin position="218"/>
        <end position="234"/>
    </location>
</feature>